<accession>A0A1Z4LRR0</accession>
<keyword evidence="2" id="KW-1185">Reference proteome</keyword>
<dbReference type="EMBL" id="AP018227">
    <property type="protein sequence ID" value="BAY83939.1"/>
    <property type="molecule type" value="Genomic_DNA"/>
</dbReference>
<protein>
    <submittedName>
        <fullName evidence="1">Uncharacterized protein</fullName>
    </submittedName>
</protein>
<dbReference type="OrthoDB" id="560787at2"/>
<organism evidence="1 2">
    <name type="scientific">Calothrix parasitica NIES-267</name>
    <dbReference type="NCBI Taxonomy" id="1973488"/>
    <lineage>
        <taxon>Bacteria</taxon>
        <taxon>Bacillati</taxon>
        <taxon>Cyanobacteriota</taxon>
        <taxon>Cyanophyceae</taxon>
        <taxon>Nostocales</taxon>
        <taxon>Calotrichaceae</taxon>
        <taxon>Calothrix</taxon>
    </lineage>
</organism>
<sequence length="483" mass="55740">MNNGVIMNTSDTERYYNILRINPARNSVGYTKTRLGIAREFVNTSVYDVENSNLLDDLLSCFKDKNPYSSVINRAKAGLCLRCYVSHAIVEECRRIDNLYSGNKKFSYRDFLPLVLNDDGQQLIILASDGRTQLTLDTNSVTNESTINLFSVQVLQSFDPDLESGMSLYNWVRLRTRQNHQVRTFLSNSGLNHLSDWAILNRATTEQIGRLSLQEQRIIEAYHAVYRRDRIEKPCLKPIRCPDPTSAQLQEMSVYLRYRKVSIDTPTLLLQELYRIALQLRRYDIWSYREPLEIYDAQSDTLIPRSDLPTDSFDEVDIERLEISQFLQEHLESALTRAIRMEVEAKIQELRNSSRYAPFAPQYLQGLKLYYSESMSLGDIAPILGMRSWNQARRILDPGKLLLQVRAKTEDSMLESILRLAGQRGFTPIPPKASYFKALAEEVESYIDEEIFQEASEEMRAGRNRSMNSPYAQAIVSFLQDLV</sequence>
<evidence type="ECO:0000313" key="2">
    <source>
        <dbReference type="Proteomes" id="UP000218418"/>
    </source>
</evidence>
<gene>
    <name evidence="1" type="ORF">NIES267_34330</name>
</gene>
<name>A0A1Z4LRR0_9CYAN</name>
<dbReference type="Proteomes" id="UP000218418">
    <property type="component" value="Chromosome"/>
</dbReference>
<dbReference type="AlphaFoldDB" id="A0A1Z4LRR0"/>
<reference evidence="1 2" key="1">
    <citation type="submission" date="2017-06" db="EMBL/GenBank/DDBJ databases">
        <title>Genome sequencing of cyanobaciteial culture collection at National Institute for Environmental Studies (NIES).</title>
        <authorList>
            <person name="Hirose Y."/>
            <person name="Shimura Y."/>
            <person name="Fujisawa T."/>
            <person name="Nakamura Y."/>
            <person name="Kawachi M."/>
        </authorList>
    </citation>
    <scope>NUCLEOTIDE SEQUENCE [LARGE SCALE GENOMIC DNA]</scope>
    <source>
        <strain evidence="1 2">NIES-267</strain>
    </source>
</reference>
<evidence type="ECO:0000313" key="1">
    <source>
        <dbReference type="EMBL" id="BAY83939.1"/>
    </source>
</evidence>
<proteinExistence type="predicted"/>